<comment type="caution">
    <text evidence="1">The sequence shown here is derived from an EMBL/GenBank/DDBJ whole genome shotgun (WGS) entry which is preliminary data.</text>
</comment>
<dbReference type="Proteomes" id="UP000805193">
    <property type="component" value="Unassembled WGS sequence"/>
</dbReference>
<reference evidence="1 2" key="1">
    <citation type="journal article" date="2020" name="Cell">
        <title>Large-Scale Comparative Analyses of Tick Genomes Elucidate Their Genetic Diversity and Vector Capacities.</title>
        <authorList>
            <consortium name="Tick Genome and Microbiome Consortium (TIGMIC)"/>
            <person name="Jia N."/>
            <person name="Wang J."/>
            <person name="Shi W."/>
            <person name="Du L."/>
            <person name="Sun Y."/>
            <person name="Zhan W."/>
            <person name="Jiang J.F."/>
            <person name="Wang Q."/>
            <person name="Zhang B."/>
            <person name="Ji P."/>
            <person name="Bell-Sakyi L."/>
            <person name="Cui X.M."/>
            <person name="Yuan T.T."/>
            <person name="Jiang B.G."/>
            <person name="Yang W.F."/>
            <person name="Lam T.T."/>
            <person name="Chang Q.C."/>
            <person name="Ding S.J."/>
            <person name="Wang X.J."/>
            <person name="Zhu J.G."/>
            <person name="Ruan X.D."/>
            <person name="Zhao L."/>
            <person name="Wei J.T."/>
            <person name="Ye R.Z."/>
            <person name="Que T.C."/>
            <person name="Du C.H."/>
            <person name="Zhou Y.H."/>
            <person name="Cheng J.X."/>
            <person name="Dai P.F."/>
            <person name="Guo W.B."/>
            <person name="Han X.H."/>
            <person name="Huang E.J."/>
            <person name="Li L.F."/>
            <person name="Wei W."/>
            <person name="Gao Y.C."/>
            <person name="Liu J.Z."/>
            <person name="Shao H.Z."/>
            <person name="Wang X."/>
            <person name="Wang C.C."/>
            <person name="Yang T.C."/>
            <person name="Huo Q.B."/>
            <person name="Li W."/>
            <person name="Chen H.Y."/>
            <person name="Chen S.E."/>
            <person name="Zhou L.G."/>
            <person name="Ni X.B."/>
            <person name="Tian J.H."/>
            <person name="Sheng Y."/>
            <person name="Liu T."/>
            <person name="Pan Y.S."/>
            <person name="Xia L.Y."/>
            <person name="Li J."/>
            <person name="Zhao F."/>
            <person name="Cao W.C."/>
        </authorList>
    </citation>
    <scope>NUCLEOTIDE SEQUENCE [LARGE SCALE GENOMIC DNA]</scope>
    <source>
        <strain evidence="1">Iper-2018</strain>
    </source>
</reference>
<evidence type="ECO:0000313" key="2">
    <source>
        <dbReference type="Proteomes" id="UP000805193"/>
    </source>
</evidence>
<name>A0AC60NT09_IXOPE</name>
<accession>A0AC60NT09</accession>
<dbReference type="EMBL" id="JABSTQ010011541">
    <property type="protein sequence ID" value="KAG0410260.1"/>
    <property type="molecule type" value="Genomic_DNA"/>
</dbReference>
<proteinExistence type="predicted"/>
<protein>
    <submittedName>
        <fullName evidence="1">Uncharacterized protein</fullName>
    </submittedName>
</protein>
<keyword evidence="2" id="KW-1185">Reference proteome</keyword>
<sequence>MGRTRVVRFEEEQREYEERRRAQRREWRAKRAVMTFLENVENWNSNLNSGSQDSDEDICEMIRLLLAKLSVTSTVDKVHIIQFLTEQLKLLLEKKEQRRYSADCMVFCCLFFTISPHAYNQGSMFWMIANCFVTLMVDEIHIKPYYDYKGATLPPLFFVIDSVHILKCIRNNWLNQGNDRHVFYFPEFQVESTRERHMLSASFATIREAYNLECDQLLRYGHSLSRKALCPSNIERQNVKLALQIFNDSLPPALRSIGVKHNLLHYEGTASFIEIIVKWWKIVNVKAPNKGRRLNDDFQNPVIRYCFEELGLNYVLLGKIQTDGLEDRFGKYRQLAGSQYHVYIRQIYEGENKLRLQSTLPMITTAGEDKAWEGLLERVDTPRPTCNVVVTREALSKIAGILPVLVYVAGYAVYATLKKLKCEECKAALTEDNKLATVSLAQEHYALVKELDRGGLVFPTMFAANAVAHNYVVVEQVSSHSEFLKMPNQRQLVTELTVELLANEDTSDFDTCDNGHTSLPYLSLGLHCHRGSVDGAALLYAALPGT</sequence>
<organism evidence="1 2">
    <name type="scientific">Ixodes persulcatus</name>
    <name type="common">Taiga tick</name>
    <dbReference type="NCBI Taxonomy" id="34615"/>
    <lineage>
        <taxon>Eukaryota</taxon>
        <taxon>Metazoa</taxon>
        <taxon>Ecdysozoa</taxon>
        <taxon>Arthropoda</taxon>
        <taxon>Chelicerata</taxon>
        <taxon>Arachnida</taxon>
        <taxon>Acari</taxon>
        <taxon>Parasitiformes</taxon>
        <taxon>Ixodida</taxon>
        <taxon>Ixodoidea</taxon>
        <taxon>Ixodidae</taxon>
        <taxon>Ixodinae</taxon>
        <taxon>Ixodes</taxon>
    </lineage>
</organism>
<evidence type="ECO:0000313" key="1">
    <source>
        <dbReference type="EMBL" id="KAG0410260.1"/>
    </source>
</evidence>
<gene>
    <name evidence="1" type="ORF">HPB47_012621</name>
</gene>